<gene>
    <name evidence="1" type="ORF">CGZ90_19435</name>
</gene>
<keyword evidence="2" id="KW-1185">Reference proteome</keyword>
<comment type="caution">
    <text evidence="1">The sequence shown here is derived from an EMBL/GenBank/DDBJ whole genome shotgun (WGS) entry which is preliminary data.</text>
</comment>
<protein>
    <submittedName>
        <fullName evidence="1">Oxidoreductase</fullName>
    </submittedName>
</protein>
<dbReference type="InterPro" id="IPR036291">
    <property type="entry name" value="NAD(P)-bd_dom_sf"/>
</dbReference>
<feature type="non-terminal residue" evidence="1">
    <location>
        <position position="1"/>
    </location>
</feature>
<reference evidence="1 2" key="1">
    <citation type="submission" date="2017-07" db="EMBL/GenBank/DDBJ databases">
        <title>Fictibacillus sp. nov. GDSW-R2A3 Genome sequencing and assembly.</title>
        <authorList>
            <person name="Mayilraj S."/>
        </authorList>
    </citation>
    <scope>NUCLEOTIDE SEQUENCE [LARGE SCALE GENOMIC DNA]</scope>
    <source>
        <strain evidence="1 2">GDSW-R2A3</strain>
    </source>
</reference>
<dbReference type="Gene3D" id="3.40.50.720">
    <property type="entry name" value="NAD(P)-binding Rossmann-like Domain"/>
    <property type="match status" value="1"/>
</dbReference>
<organism evidence="1 2">
    <name type="scientific">Fictibacillus aquaticus</name>
    <dbReference type="NCBI Taxonomy" id="2021314"/>
    <lineage>
        <taxon>Bacteria</taxon>
        <taxon>Bacillati</taxon>
        <taxon>Bacillota</taxon>
        <taxon>Bacilli</taxon>
        <taxon>Bacillales</taxon>
        <taxon>Fictibacillaceae</taxon>
        <taxon>Fictibacillus</taxon>
    </lineage>
</organism>
<dbReference type="SUPFAM" id="SSF51735">
    <property type="entry name" value="NAD(P)-binding Rossmann-fold domains"/>
    <property type="match status" value="1"/>
</dbReference>
<dbReference type="Proteomes" id="UP000215059">
    <property type="component" value="Unassembled WGS sequence"/>
</dbReference>
<accession>A0A235F473</accession>
<dbReference type="AlphaFoldDB" id="A0A235F473"/>
<dbReference type="PANTHER" id="PTHR14097:SF7">
    <property type="entry name" value="OXIDOREDUCTASE HTATIP2"/>
    <property type="match status" value="1"/>
</dbReference>
<evidence type="ECO:0000313" key="2">
    <source>
        <dbReference type="Proteomes" id="UP000215059"/>
    </source>
</evidence>
<name>A0A235F473_9BACL</name>
<sequence length="97" mass="11232">FFYNKVKGMVEDDLKKLSFKAVHVFQPSLLLGDRSEFRRGEKFAESFSTKLPFLFTGPLRKYRPISGRQVASRMVEKALQNKKGYFVHRSDELQNGG</sequence>
<dbReference type="PANTHER" id="PTHR14097">
    <property type="entry name" value="OXIDOREDUCTASE HTATIP2"/>
    <property type="match status" value="1"/>
</dbReference>
<evidence type="ECO:0000313" key="1">
    <source>
        <dbReference type="EMBL" id="OYD56070.1"/>
    </source>
</evidence>
<proteinExistence type="predicted"/>
<dbReference type="EMBL" id="NOII01000057">
    <property type="protein sequence ID" value="OYD56070.1"/>
    <property type="molecule type" value="Genomic_DNA"/>
</dbReference>